<evidence type="ECO:0000313" key="3">
    <source>
        <dbReference type="Proteomes" id="UP001299012"/>
    </source>
</evidence>
<dbReference type="EMBL" id="JAKKZF010000162">
    <property type="protein sequence ID" value="MCG0067578.1"/>
    <property type="molecule type" value="Genomic_DNA"/>
</dbReference>
<name>A0ABS9JPU5_9ACTN</name>
<feature type="domain" description="Pyrrolo-quinoline quinone repeat" evidence="1">
    <location>
        <begin position="61"/>
        <end position="170"/>
    </location>
</feature>
<dbReference type="InterPro" id="IPR002372">
    <property type="entry name" value="PQQ_rpt_dom"/>
</dbReference>
<proteinExistence type="predicted"/>
<protein>
    <submittedName>
        <fullName evidence="2">PQQ-binding-like beta-propeller repeat protein</fullName>
    </submittedName>
</protein>
<sequence>MLGLAVGGAGAVAGVGGGVAWWLGKGGDGDDTPAAGGKGGASGEPAAEHFATPPAGVAPQPLWHRALTEDSTSTGVPLLVHDGLLLISGDPLVAYDVKTGKPRWSKPDLVVPGSQLLYRGGRMYLPDAEYDGVLLARDAATGAEVWRSRLGKHIDVEDTIAVDDRHVYVAASDFSDSKSATDYRTAVAAVSIRTRKPVWIQKRDWGTDDYDVQGSVSGRYLVYADSKRNLTVRDTATGAQLWTKKTGDDWSRRPALADGLVFLPGERLTAVDLKTGATRWTLSPNGRRGFYNPTVIDGVLYAGDHDRGIWAVDVRTGKRIWLCEDNDRGAPEVFVKYGKTLYCGAQAVGGGVVALDARTGRKRWSWTDNKGTGDQWQLALWGNRLLMANGEDAYAMPAV</sequence>
<dbReference type="Proteomes" id="UP001299012">
    <property type="component" value="Unassembled WGS sequence"/>
</dbReference>
<reference evidence="2 3" key="1">
    <citation type="submission" date="2022-01" db="EMBL/GenBank/DDBJ databases">
        <title>Draft Genome Sequences of Seven Type Strains of the Genus Streptomyces.</title>
        <authorList>
            <person name="Aziz S."/>
            <person name="Coretto E."/>
            <person name="Chronakova A."/>
            <person name="Sproer C."/>
            <person name="Huber K."/>
            <person name="Nouioui I."/>
            <person name="Gross H."/>
        </authorList>
    </citation>
    <scope>NUCLEOTIDE SEQUENCE [LARGE SCALE GENOMIC DNA]</scope>
    <source>
        <strain evidence="2 3">DSM 41685</strain>
    </source>
</reference>
<evidence type="ECO:0000259" key="1">
    <source>
        <dbReference type="Pfam" id="PF13360"/>
    </source>
</evidence>
<accession>A0ABS9JPU5</accession>
<evidence type="ECO:0000313" key="2">
    <source>
        <dbReference type="EMBL" id="MCG0067578.1"/>
    </source>
</evidence>
<dbReference type="InterPro" id="IPR015943">
    <property type="entry name" value="WD40/YVTN_repeat-like_dom_sf"/>
</dbReference>
<dbReference type="InterPro" id="IPR011047">
    <property type="entry name" value="Quinoprotein_ADH-like_sf"/>
</dbReference>
<dbReference type="SUPFAM" id="SSF50998">
    <property type="entry name" value="Quinoprotein alcohol dehydrogenase-like"/>
    <property type="match status" value="2"/>
</dbReference>
<dbReference type="InterPro" id="IPR018391">
    <property type="entry name" value="PQQ_b-propeller_rpt"/>
</dbReference>
<comment type="caution">
    <text evidence="2">The sequence shown here is derived from an EMBL/GenBank/DDBJ whole genome shotgun (WGS) entry which is preliminary data.</text>
</comment>
<dbReference type="Pfam" id="PF13360">
    <property type="entry name" value="PQQ_2"/>
    <property type="match status" value="2"/>
</dbReference>
<gene>
    <name evidence="2" type="ORF">L0F81_30635</name>
</gene>
<feature type="domain" description="Pyrrolo-quinoline quinone repeat" evidence="1">
    <location>
        <begin position="230"/>
        <end position="378"/>
    </location>
</feature>
<dbReference type="PANTHER" id="PTHR34512:SF30">
    <property type="entry name" value="OUTER MEMBRANE PROTEIN ASSEMBLY FACTOR BAMB"/>
    <property type="match status" value="1"/>
</dbReference>
<keyword evidence="3" id="KW-1185">Reference proteome</keyword>
<dbReference type="Gene3D" id="2.130.10.10">
    <property type="entry name" value="YVTN repeat-like/Quinoprotein amine dehydrogenase"/>
    <property type="match status" value="1"/>
</dbReference>
<dbReference type="SMART" id="SM00564">
    <property type="entry name" value="PQQ"/>
    <property type="match status" value="7"/>
</dbReference>
<dbReference type="PANTHER" id="PTHR34512">
    <property type="entry name" value="CELL SURFACE PROTEIN"/>
    <property type="match status" value="1"/>
</dbReference>
<dbReference type="Gene3D" id="2.40.10.480">
    <property type="match status" value="2"/>
</dbReference>
<organism evidence="2 3">
    <name type="scientific">Streptomyces tricolor</name>
    <dbReference type="NCBI Taxonomy" id="68277"/>
    <lineage>
        <taxon>Bacteria</taxon>
        <taxon>Bacillati</taxon>
        <taxon>Actinomycetota</taxon>
        <taxon>Actinomycetes</taxon>
        <taxon>Kitasatosporales</taxon>
        <taxon>Streptomycetaceae</taxon>
        <taxon>Streptomyces</taxon>
        <taxon>Streptomyces violaceoruber group</taxon>
    </lineage>
</organism>